<dbReference type="GO" id="GO:0005737">
    <property type="term" value="C:cytoplasm"/>
    <property type="evidence" value="ECO:0007669"/>
    <property type="project" value="TreeGrafter"/>
</dbReference>
<dbReference type="STRING" id="1324314.BVG16_00480"/>
<accession>A0A1T2XLY1</accession>
<dbReference type="SUPFAM" id="SSF56059">
    <property type="entry name" value="Glutathione synthetase ATP-binding domain-like"/>
    <property type="match status" value="1"/>
</dbReference>
<sequence>MSQPVLGILTLYLNENKRLEERPVYQRMIAASHKLGMEAFVFTPQDVDSDKKQINGMFYNPKKRQWTRQWTSFPHLIFDRCRIQNTYRFRELLRFRARYSHLNFLNRPLRNKWTIYQMLRTNSEIHPYLPETKLYSSANDVHQLMKKEKLVFLKPINGTGGRGILRIEKIKARSVKYDIQGRDHQRRIIRPQRISPSLLSSKLANWNARDRYIVQQGIAIKLPNGRVHDYRLLVQKNGEGNWSYTGCAGRIGPSRSVTSNLHGGGQAVPMMKLLQEWIGDDEKVDSIRLKIEELGIETASFLEEKYGALCELALDLAIDREGHPWILEVNPKPAREVFAQAGEHDIYHQAIVKPIEYALFVYNTKIKVKSKLKSKSRRRRKARVSTLSGLFSLRSIFKKSPL</sequence>
<dbReference type="Proteomes" id="UP000190188">
    <property type="component" value="Unassembled WGS sequence"/>
</dbReference>
<organism evidence="1 2">
    <name type="scientific">Paenibacillus selenitireducens</name>
    <dbReference type="NCBI Taxonomy" id="1324314"/>
    <lineage>
        <taxon>Bacteria</taxon>
        <taxon>Bacillati</taxon>
        <taxon>Bacillota</taxon>
        <taxon>Bacilli</taxon>
        <taxon>Bacillales</taxon>
        <taxon>Paenibacillaceae</taxon>
        <taxon>Paenibacillus</taxon>
    </lineage>
</organism>
<keyword evidence="2" id="KW-1185">Reference proteome</keyword>
<dbReference type="Pfam" id="PF14398">
    <property type="entry name" value="ATPgrasp_YheCD"/>
    <property type="match status" value="1"/>
</dbReference>
<dbReference type="RefSeq" id="WP_078496560.1">
    <property type="nucleotide sequence ID" value="NZ_MSZX01000001.1"/>
</dbReference>
<dbReference type="AlphaFoldDB" id="A0A1T2XLY1"/>
<dbReference type="EMBL" id="MSZX01000001">
    <property type="protein sequence ID" value="OPA80861.1"/>
    <property type="molecule type" value="Genomic_DNA"/>
</dbReference>
<protein>
    <submittedName>
        <fullName evidence="1">Endospore coat-associated protein</fullName>
    </submittedName>
</protein>
<dbReference type="Gene3D" id="3.30.470.20">
    <property type="entry name" value="ATP-grasp fold, B domain"/>
    <property type="match status" value="1"/>
</dbReference>
<comment type="caution">
    <text evidence="1">The sequence shown here is derived from an EMBL/GenBank/DDBJ whole genome shotgun (WGS) entry which is preliminary data.</text>
</comment>
<dbReference type="PANTHER" id="PTHR21621:SF2">
    <property type="entry name" value="COENZYME GAMMA-F420-2:ALPHA-L-GLUTAMATE LIGASE"/>
    <property type="match status" value="1"/>
</dbReference>
<reference evidence="1 2" key="1">
    <citation type="submission" date="2017-01" db="EMBL/GenBank/DDBJ databases">
        <title>Genome analysis of Paenibacillus selenitrireducens ES3-24.</title>
        <authorList>
            <person name="Xu D."/>
            <person name="Yao R."/>
            <person name="Zheng S."/>
        </authorList>
    </citation>
    <scope>NUCLEOTIDE SEQUENCE [LARGE SCALE GENOMIC DNA]</scope>
    <source>
        <strain evidence="1 2">ES3-24</strain>
    </source>
</reference>
<dbReference type="PANTHER" id="PTHR21621">
    <property type="entry name" value="RIBOSOMAL PROTEIN S6 MODIFICATION PROTEIN"/>
    <property type="match status" value="1"/>
</dbReference>
<evidence type="ECO:0000313" key="1">
    <source>
        <dbReference type="EMBL" id="OPA80861.1"/>
    </source>
</evidence>
<gene>
    <name evidence="1" type="ORF">BVG16_00480</name>
</gene>
<proteinExistence type="predicted"/>
<name>A0A1T2XLY1_9BACL</name>
<dbReference type="OrthoDB" id="7869153at2"/>
<evidence type="ECO:0000313" key="2">
    <source>
        <dbReference type="Proteomes" id="UP000190188"/>
    </source>
</evidence>
<dbReference type="GO" id="GO:0043774">
    <property type="term" value="F:coenzyme F420-2 alpha-glutamyl ligase activity"/>
    <property type="evidence" value="ECO:0007669"/>
    <property type="project" value="TreeGrafter"/>
</dbReference>
<dbReference type="InterPro" id="IPR026838">
    <property type="entry name" value="YheC/D"/>
</dbReference>